<dbReference type="Pfam" id="PF13976">
    <property type="entry name" value="gag_pre-integrs"/>
    <property type="match status" value="1"/>
</dbReference>
<dbReference type="InterPro" id="IPR012337">
    <property type="entry name" value="RNaseH-like_sf"/>
</dbReference>
<evidence type="ECO:0000313" key="4">
    <source>
        <dbReference type="Proteomes" id="UP001418222"/>
    </source>
</evidence>
<keyword evidence="4" id="KW-1185">Reference proteome</keyword>
<dbReference type="PANTHER" id="PTHR42648">
    <property type="entry name" value="TRANSPOSASE, PUTATIVE-RELATED"/>
    <property type="match status" value="1"/>
</dbReference>
<dbReference type="PANTHER" id="PTHR42648:SF18">
    <property type="entry name" value="RETROTRANSPOSON, UNCLASSIFIED-LIKE PROTEIN"/>
    <property type="match status" value="1"/>
</dbReference>
<dbReference type="InterPro" id="IPR036397">
    <property type="entry name" value="RNaseH_sf"/>
</dbReference>
<dbReference type="Proteomes" id="UP001418222">
    <property type="component" value="Unassembled WGS sequence"/>
</dbReference>
<sequence>MTGTCVRALSTVDYQDDWIVDSGCGHHLTGNESKFSSLRTFSGNEAIITANDTVHAVENEGVVSLSSDKGPLTLRSVYHVPDMKKKLFSVTYAVDAGYHVLFGPTEVKFLRNASAVKADVAHVGKMVRDLFVLSTSSYVDRMRVNDSVAIWNERLRHVGMDKLKVMAVKSLVKGLPKLSSFGDGHVCAGCQYGKAHRLPFDKLLIRCKAPLECIYGDLTGPTVTASLGGSRYMLVLIDDYTKYTWVYFMKEKSEAF</sequence>
<reference evidence="3 4" key="1">
    <citation type="journal article" date="2022" name="Nat. Plants">
        <title>Genomes of leafy and leafless Platanthera orchids illuminate the evolution of mycoheterotrophy.</title>
        <authorList>
            <person name="Li M.H."/>
            <person name="Liu K.W."/>
            <person name="Li Z."/>
            <person name="Lu H.C."/>
            <person name="Ye Q.L."/>
            <person name="Zhang D."/>
            <person name="Wang J.Y."/>
            <person name="Li Y.F."/>
            <person name="Zhong Z.M."/>
            <person name="Liu X."/>
            <person name="Yu X."/>
            <person name="Liu D.K."/>
            <person name="Tu X.D."/>
            <person name="Liu B."/>
            <person name="Hao Y."/>
            <person name="Liao X.Y."/>
            <person name="Jiang Y.T."/>
            <person name="Sun W.H."/>
            <person name="Chen J."/>
            <person name="Chen Y.Q."/>
            <person name="Ai Y."/>
            <person name="Zhai J.W."/>
            <person name="Wu S.S."/>
            <person name="Zhou Z."/>
            <person name="Hsiao Y.Y."/>
            <person name="Wu W.L."/>
            <person name="Chen Y.Y."/>
            <person name="Lin Y.F."/>
            <person name="Hsu J.L."/>
            <person name="Li C.Y."/>
            <person name="Wang Z.W."/>
            <person name="Zhao X."/>
            <person name="Zhong W.Y."/>
            <person name="Ma X.K."/>
            <person name="Ma L."/>
            <person name="Huang J."/>
            <person name="Chen G.Z."/>
            <person name="Huang M.Z."/>
            <person name="Huang L."/>
            <person name="Peng D.H."/>
            <person name="Luo Y.B."/>
            <person name="Zou S.Q."/>
            <person name="Chen S.P."/>
            <person name="Lan S."/>
            <person name="Tsai W.C."/>
            <person name="Van de Peer Y."/>
            <person name="Liu Z.J."/>
        </authorList>
    </citation>
    <scope>NUCLEOTIDE SEQUENCE [LARGE SCALE GENOMIC DNA]</scope>
    <source>
        <strain evidence="3">Lor287</strain>
    </source>
</reference>
<organism evidence="3 4">
    <name type="scientific">Platanthera zijinensis</name>
    <dbReference type="NCBI Taxonomy" id="2320716"/>
    <lineage>
        <taxon>Eukaryota</taxon>
        <taxon>Viridiplantae</taxon>
        <taxon>Streptophyta</taxon>
        <taxon>Embryophyta</taxon>
        <taxon>Tracheophyta</taxon>
        <taxon>Spermatophyta</taxon>
        <taxon>Magnoliopsida</taxon>
        <taxon>Liliopsida</taxon>
        <taxon>Asparagales</taxon>
        <taxon>Orchidaceae</taxon>
        <taxon>Orchidoideae</taxon>
        <taxon>Orchideae</taxon>
        <taxon>Orchidinae</taxon>
        <taxon>Platanthera</taxon>
    </lineage>
</organism>
<dbReference type="InterPro" id="IPR025724">
    <property type="entry name" value="GAG-pre-integrase_dom"/>
</dbReference>
<dbReference type="Gene3D" id="3.30.420.10">
    <property type="entry name" value="Ribonuclease H-like superfamily/Ribonuclease H"/>
    <property type="match status" value="1"/>
</dbReference>
<dbReference type="GO" id="GO:0003676">
    <property type="term" value="F:nucleic acid binding"/>
    <property type="evidence" value="ECO:0007669"/>
    <property type="project" value="InterPro"/>
</dbReference>
<evidence type="ECO:0000256" key="1">
    <source>
        <dbReference type="ARBA" id="ARBA00022670"/>
    </source>
</evidence>
<feature type="domain" description="Integrase catalytic" evidence="2">
    <location>
        <begin position="206"/>
        <end position="256"/>
    </location>
</feature>
<dbReference type="Pfam" id="PF22936">
    <property type="entry name" value="Pol_BBD"/>
    <property type="match status" value="1"/>
</dbReference>
<dbReference type="GO" id="GO:0008233">
    <property type="term" value="F:peptidase activity"/>
    <property type="evidence" value="ECO:0007669"/>
    <property type="project" value="UniProtKB-KW"/>
</dbReference>
<keyword evidence="1" id="KW-0645">Protease</keyword>
<dbReference type="SUPFAM" id="SSF53098">
    <property type="entry name" value="Ribonuclease H-like"/>
    <property type="match status" value="1"/>
</dbReference>
<evidence type="ECO:0000313" key="3">
    <source>
        <dbReference type="EMBL" id="KAK8926651.1"/>
    </source>
</evidence>
<dbReference type="GO" id="GO:0015074">
    <property type="term" value="P:DNA integration"/>
    <property type="evidence" value="ECO:0007669"/>
    <property type="project" value="InterPro"/>
</dbReference>
<name>A0AAP0B481_9ASPA</name>
<dbReference type="AlphaFoldDB" id="A0AAP0B481"/>
<proteinExistence type="predicted"/>
<dbReference type="GO" id="GO:0006508">
    <property type="term" value="P:proteolysis"/>
    <property type="evidence" value="ECO:0007669"/>
    <property type="project" value="UniProtKB-KW"/>
</dbReference>
<accession>A0AAP0B481</accession>
<keyword evidence="1" id="KW-0378">Hydrolase</keyword>
<comment type="caution">
    <text evidence="3">The sequence shown here is derived from an EMBL/GenBank/DDBJ whole genome shotgun (WGS) entry which is preliminary data.</text>
</comment>
<dbReference type="InterPro" id="IPR039537">
    <property type="entry name" value="Retrotran_Ty1/copia-like"/>
</dbReference>
<dbReference type="EMBL" id="JBBWWQ010000016">
    <property type="protein sequence ID" value="KAK8926651.1"/>
    <property type="molecule type" value="Genomic_DNA"/>
</dbReference>
<dbReference type="InterPro" id="IPR054722">
    <property type="entry name" value="PolX-like_BBD"/>
</dbReference>
<gene>
    <name evidence="3" type="ORF">KSP39_PZI018972</name>
</gene>
<evidence type="ECO:0000259" key="2">
    <source>
        <dbReference type="PROSITE" id="PS50994"/>
    </source>
</evidence>
<dbReference type="PROSITE" id="PS50994">
    <property type="entry name" value="INTEGRASE"/>
    <property type="match status" value="1"/>
</dbReference>
<dbReference type="InterPro" id="IPR001584">
    <property type="entry name" value="Integrase_cat-core"/>
</dbReference>
<protein>
    <recommendedName>
        <fullName evidence="2">Integrase catalytic domain-containing protein</fullName>
    </recommendedName>
</protein>